<proteinExistence type="predicted"/>
<dbReference type="VEuPathDB" id="VectorBase:ASIC012004"/>
<evidence type="ECO:0000256" key="1">
    <source>
        <dbReference type="ARBA" id="ARBA00022737"/>
    </source>
</evidence>
<evidence type="ECO:0000256" key="3">
    <source>
        <dbReference type="PROSITE-ProRule" id="PRU00023"/>
    </source>
</evidence>
<dbReference type="Pfam" id="PF12796">
    <property type="entry name" value="Ank_2"/>
    <property type="match status" value="2"/>
</dbReference>
<evidence type="ECO:0000313" key="4">
    <source>
        <dbReference type="EMBL" id="KFB44165.1"/>
    </source>
</evidence>
<dbReference type="InterPro" id="IPR036770">
    <property type="entry name" value="Ankyrin_rpt-contain_sf"/>
</dbReference>
<organism evidence="4">
    <name type="scientific">Anopheles sinensis</name>
    <name type="common">Mosquito</name>
    <dbReference type="NCBI Taxonomy" id="74873"/>
    <lineage>
        <taxon>Eukaryota</taxon>
        <taxon>Metazoa</taxon>
        <taxon>Ecdysozoa</taxon>
        <taxon>Arthropoda</taxon>
        <taxon>Hexapoda</taxon>
        <taxon>Insecta</taxon>
        <taxon>Pterygota</taxon>
        <taxon>Neoptera</taxon>
        <taxon>Endopterygota</taxon>
        <taxon>Diptera</taxon>
        <taxon>Nematocera</taxon>
        <taxon>Culicoidea</taxon>
        <taxon>Culicidae</taxon>
        <taxon>Anophelinae</taxon>
        <taxon>Anopheles</taxon>
    </lineage>
</organism>
<dbReference type="OrthoDB" id="194358at2759"/>
<feature type="repeat" description="ANK" evidence="3">
    <location>
        <begin position="177"/>
        <end position="209"/>
    </location>
</feature>
<gene>
    <name evidence="4" type="ORF">ZHAS_00012004</name>
</gene>
<dbReference type="EMBL" id="ATLV01019415">
    <property type="status" value="NOT_ANNOTATED_CDS"/>
    <property type="molecule type" value="Genomic_DNA"/>
</dbReference>
<dbReference type="OMA" id="NFGHRLR"/>
<keyword evidence="2 3" id="KW-0040">ANK repeat</keyword>
<sequence length="303" mass="34788">MPLKVLSSDDWFEIALVKQTTASISFQWTFRNPLDVPYDLFKVEKCYSVKRDQWEMVYWGTGTTLTVRCLEQNLCYSFRASVLHQPTDGADFQYAYQSPIFKACTLPNVPSTMGLYRAVKKSQPGLVRRLLHARPELVNVPVHGETFLYLAVRSGNLDLVNVLLDGGANIDLGVPDTRVTPLHLAVYRRNLALVRHLIEKGANVQAQNCVGMTIGHYAIDTDDLAMVKYVLAQGISQEARDRCQWTLIFRAIYMRASIEIVRHLLERKCRLKVKDRLRLTPLYYAQMDGREGILRLLRRRLKI</sequence>
<reference evidence="4 6" key="1">
    <citation type="journal article" date="2014" name="BMC Genomics">
        <title>Genome sequence of Anopheles sinensis provides insight into genetics basis of mosquito competence for malaria parasites.</title>
        <authorList>
            <person name="Zhou D."/>
            <person name="Zhang D."/>
            <person name="Ding G."/>
            <person name="Shi L."/>
            <person name="Hou Q."/>
            <person name="Ye Y."/>
            <person name="Xu Y."/>
            <person name="Zhou H."/>
            <person name="Xiong C."/>
            <person name="Li S."/>
            <person name="Yu J."/>
            <person name="Hong S."/>
            <person name="Yu X."/>
            <person name="Zou P."/>
            <person name="Chen C."/>
            <person name="Chang X."/>
            <person name="Wang W."/>
            <person name="Lv Y."/>
            <person name="Sun Y."/>
            <person name="Ma L."/>
            <person name="Shen B."/>
            <person name="Zhu C."/>
        </authorList>
    </citation>
    <scope>NUCLEOTIDE SEQUENCE [LARGE SCALE GENOMIC DNA]</scope>
</reference>
<protein>
    <submittedName>
        <fullName evidence="5">ANK_REP_REGION domain-containing protein</fullName>
    </submittedName>
</protein>
<dbReference type="SMART" id="SM00248">
    <property type="entry name" value="ANK"/>
    <property type="match status" value="4"/>
</dbReference>
<name>A0A084W1S1_ANOSI</name>
<evidence type="ECO:0000313" key="6">
    <source>
        <dbReference type="Proteomes" id="UP000030765"/>
    </source>
</evidence>
<dbReference type="PROSITE" id="PS50088">
    <property type="entry name" value="ANK_REPEAT"/>
    <property type="match status" value="2"/>
</dbReference>
<dbReference type="VEuPathDB" id="VectorBase:ASIS018000"/>
<reference evidence="5" key="2">
    <citation type="submission" date="2020-05" db="UniProtKB">
        <authorList>
            <consortium name="EnsemblMetazoa"/>
        </authorList>
    </citation>
    <scope>IDENTIFICATION</scope>
</reference>
<evidence type="ECO:0000313" key="5">
    <source>
        <dbReference type="EnsemblMetazoa" id="ASIC012004-PA"/>
    </source>
</evidence>
<dbReference type="Proteomes" id="UP000030765">
    <property type="component" value="Unassembled WGS sequence"/>
</dbReference>
<evidence type="ECO:0000256" key="2">
    <source>
        <dbReference type="ARBA" id="ARBA00023043"/>
    </source>
</evidence>
<dbReference type="EMBL" id="KE525269">
    <property type="protein sequence ID" value="KFB44165.1"/>
    <property type="molecule type" value="Genomic_DNA"/>
</dbReference>
<dbReference type="PROSITE" id="PS50297">
    <property type="entry name" value="ANK_REP_REGION"/>
    <property type="match status" value="2"/>
</dbReference>
<accession>A0A084W1S1</accession>
<dbReference type="STRING" id="74873.A0A084W1S1"/>
<dbReference type="AlphaFoldDB" id="A0A084W1S1"/>
<dbReference type="Gene3D" id="1.25.40.20">
    <property type="entry name" value="Ankyrin repeat-containing domain"/>
    <property type="match status" value="1"/>
</dbReference>
<feature type="repeat" description="ANK" evidence="3">
    <location>
        <begin position="143"/>
        <end position="171"/>
    </location>
</feature>
<dbReference type="EnsemblMetazoa" id="ASIC012004-RA">
    <property type="protein sequence ID" value="ASIC012004-PA"/>
    <property type="gene ID" value="ASIC012004"/>
</dbReference>
<dbReference type="InterPro" id="IPR002110">
    <property type="entry name" value="Ankyrin_rpt"/>
</dbReference>
<dbReference type="SUPFAM" id="SSF48403">
    <property type="entry name" value="Ankyrin repeat"/>
    <property type="match status" value="1"/>
</dbReference>
<dbReference type="PANTHER" id="PTHR24198:SF165">
    <property type="entry name" value="ANKYRIN REPEAT-CONTAINING PROTEIN-RELATED"/>
    <property type="match status" value="1"/>
</dbReference>
<keyword evidence="6" id="KW-1185">Reference proteome</keyword>
<dbReference type="PANTHER" id="PTHR24198">
    <property type="entry name" value="ANKYRIN REPEAT AND PROTEIN KINASE DOMAIN-CONTAINING PROTEIN"/>
    <property type="match status" value="1"/>
</dbReference>
<keyword evidence="1" id="KW-0677">Repeat</keyword>